<accession>A0ABZ1B900</accession>
<keyword evidence="3" id="KW-1185">Reference proteome</keyword>
<reference evidence="2 3" key="1">
    <citation type="submission" date="2023-12" db="EMBL/GenBank/DDBJ databases">
        <title>Blastococcus brunescens sp. nov., an actonobacterium isolated from sandstone collected in sahara desert.</title>
        <authorList>
            <person name="Gtari M."/>
            <person name="Ghodhbane F."/>
        </authorList>
    </citation>
    <scope>NUCLEOTIDE SEQUENCE [LARGE SCALE GENOMIC DNA]</scope>
    <source>
        <strain evidence="2 3">BMG 8361</strain>
    </source>
</reference>
<sequence>MATSDRLPDTEDRAVVEHRRGERGVVGQARGAGPQAVDGSSDDVGDHREDVGDPVVVRGSDLDVERSRITDERPAATAQHGETSVVGESVTAAILSGAGHVPGRSSRTCGQRGTCGQRTWCRRRTS</sequence>
<feature type="region of interest" description="Disordered" evidence="1">
    <location>
        <begin position="98"/>
        <end position="126"/>
    </location>
</feature>
<protein>
    <submittedName>
        <fullName evidence="2">Uncharacterized protein</fullName>
    </submittedName>
</protein>
<dbReference type="EMBL" id="CP141261">
    <property type="protein sequence ID" value="WRL67303.1"/>
    <property type="molecule type" value="Genomic_DNA"/>
</dbReference>
<organism evidence="2 3">
    <name type="scientific">Blastococcus brunescens</name>
    <dbReference type="NCBI Taxonomy" id="1564165"/>
    <lineage>
        <taxon>Bacteria</taxon>
        <taxon>Bacillati</taxon>
        <taxon>Actinomycetota</taxon>
        <taxon>Actinomycetes</taxon>
        <taxon>Geodermatophilales</taxon>
        <taxon>Geodermatophilaceae</taxon>
        <taxon>Blastococcus</taxon>
    </lineage>
</organism>
<evidence type="ECO:0000313" key="3">
    <source>
        <dbReference type="Proteomes" id="UP001324287"/>
    </source>
</evidence>
<feature type="region of interest" description="Disordered" evidence="1">
    <location>
        <begin position="1"/>
        <end position="54"/>
    </location>
</feature>
<evidence type="ECO:0000313" key="2">
    <source>
        <dbReference type="EMBL" id="WRL67303.1"/>
    </source>
</evidence>
<name>A0ABZ1B900_9ACTN</name>
<proteinExistence type="predicted"/>
<feature type="compositionally biased region" description="Polar residues" evidence="1">
    <location>
        <begin position="105"/>
        <end position="117"/>
    </location>
</feature>
<gene>
    <name evidence="2" type="ORF">U6N30_23540</name>
</gene>
<evidence type="ECO:0000256" key="1">
    <source>
        <dbReference type="SAM" id="MobiDB-lite"/>
    </source>
</evidence>
<feature type="compositionally biased region" description="Basic and acidic residues" evidence="1">
    <location>
        <begin position="1"/>
        <end position="23"/>
    </location>
</feature>
<dbReference type="Proteomes" id="UP001324287">
    <property type="component" value="Chromosome"/>
</dbReference>
<dbReference type="RefSeq" id="WP_324278610.1">
    <property type="nucleotide sequence ID" value="NZ_CP141261.1"/>
</dbReference>